<sequence>MSIPWLAPSTSSSPPSLLTLAVRFFGLDDARFSPSDWSFSENPFWTTFLLTIVVFPCLFYLTWFLNPSLSKNRLGLSWVLGFYSATLFTIAGIYEVPHLRTIFNAAVDYVPDQTSASFIGLPTNAAAATEMITSTASLNATTAASDICYPVLKVGALALFSRLPSFLRLDERSTAKYFCFSDFTFQRQRGTGPLSHATASLNEERHGAVFATVDEIYPQSGAPGLIDQEHETSGHTYFQRQHHRDPRKDGSVSLRHRVFQGQMKRPHLMFSLENYPDDGRIGPHIIAANFQAFLLCDLVLGAIHYRKQLEPFSTVIHHIIYYFIV</sequence>
<dbReference type="OrthoDB" id="341353at2759"/>
<keyword evidence="1" id="KW-0812">Transmembrane</keyword>
<reference evidence="2" key="1">
    <citation type="journal article" date="2020" name="Fungal Divers.">
        <title>Resolving the Mortierellaceae phylogeny through synthesis of multi-gene phylogenetics and phylogenomics.</title>
        <authorList>
            <person name="Vandepol N."/>
            <person name="Liber J."/>
            <person name="Desiro A."/>
            <person name="Na H."/>
            <person name="Kennedy M."/>
            <person name="Barry K."/>
            <person name="Grigoriev I.V."/>
            <person name="Miller A.N."/>
            <person name="O'Donnell K."/>
            <person name="Stajich J.E."/>
            <person name="Bonito G."/>
        </authorList>
    </citation>
    <scope>NUCLEOTIDE SEQUENCE</scope>
    <source>
        <strain evidence="2">CK1249</strain>
    </source>
</reference>
<gene>
    <name evidence="2" type="ORF">BGZ70_008789</name>
</gene>
<name>A0A9P6J2L9_MORAP</name>
<protein>
    <submittedName>
        <fullName evidence="2">Uncharacterized protein</fullName>
    </submittedName>
</protein>
<dbReference type="AlphaFoldDB" id="A0A9P6J2L9"/>
<feature type="transmembrane region" description="Helical" evidence="1">
    <location>
        <begin position="44"/>
        <end position="63"/>
    </location>
</feature>
<keyword evidence="1" id="KW-0472">Membrane</keyword>
<evidence type="ECO:0000313" key="3">
    <source>
        <dbReference type="Proteomes" id="UP000738359"/>
    </source>
</evidence>
<organism evidence="2 3">
    <name type="scientific">Mortierella alpina</name>
    <name type="common">Oleaginous fungus</name>
    <name type="synonym">Mortierella renispora</name>
    <dbReference type="NCBI Taxonomy" id="64518"/>
    <lineage>
        <taxon>Eukaryota</taxon>
        <taxon>Fungi</taxon>
        <taxon>Fungi incertae sedis</taxon>
        <taxon>Mucoromycota</taxon>
        <taxon>Mortierellomycotina</taxon>
        <taxon>Mortierellomycetes</taxon>
        <taxon>Mortierellales</taxon>
        <taxon>Mortierellaceae</taxon>
        <taxon>Mortierella</taxon>
    </lineage>
</organism>
<dbReference type="Proteomes" id="UP000738359">
    <property type="component" value="Unassembled WGS sequence"/>
</dbReference>
<evidence type="ECO:0000313" key="2">
    <source>
        <dbReference type="EMBL" id="KAF9959637.1"/>
    </source>
</evidence>
<feature type="transmembrane region" description="Helical" evidence="1">
    <location>
        <begin position="75"/>
        <end position="94"/>
    </location>
</feature>
<comment type="caution">
    <text evidence="2">The sequence shown here is derived from an EMBL/GenBank/DDBJ whole genome shotgun (WGS) entry which is preliminary data.</text>
</comment>
<feature type="non-terminal residue" evidence="2">
    <location>
        <position position="325"/>
    </location>
</feature>
<keyword evidence="1" id="KW-1133">Transmembrane helix</keyword>
<evidence type="ECO:0000256" key="1">
    <source>
        <dbReference type="SAM" id="Phobius"/>
    </source>
</evidence>
<keyword evidence="3" id="KW-1185">Reference proteome</keyword>
<accession>A0A9P6J2L9</accession>
<proteinExistence type="predicted"/>
<dbReference type="EMBL" id="JAAAHY010000663">
    <property type="protein sequence ID" value="KAF9959637.1"/>
    <property type="molecule type" value="Genomic_DNA"/>
</dbReference>